<organism evidence="1 2">
    <name type="scientific">Sphingopyxis granuli</name>
    <dbReference type="NCBI Taxonomy" id="267128"/>
    <lineage>
        <taxon>Bacteria</taxon>
        <taxon>Pseudomonadati</taxon>
        <taxon>Pseudomonadota</taxon>
        <taxon>Alphaproteobacteria</taxon>
        <taxon>Sphingomonadales</taxon>
        <taxon>Sphingomonadaceae</taxon>
        <taxon>Sphingopyxis</taxon>
    </lineage>
</organism>
<dbReference type="PANTHER" id="PTHR17985">
    <property type="entry name" value="SER/THR-RICH PROTEIN T10 IN DGCR REGION"/>
    <property type="match status" value="1"/>
</dbReference>
<evidence type="ECO:0000313" key="2">
    <source>
        <dbReference type="Proteomes" id="UP000058599"/>
    </source>
</evidence>
<reference evidence="1 2" key="1">
    <citation type="journal article" date="2016" name="BMC Genomics">
        <title>Genomic analysis of the nitrate-respiring Sphingopyxis granuli (formerly Sphingomonas macrogoltabida) strain TFA.</title>
        <authorList>
            <person name="Garcia-Romero I."/>
            <person name="Perez-Pulido A.J."/>
            <person name="Gonzalez-Flores Y.E."/>
            <person name="Reyes-Ramirez F."/>
            <person name="Santero E."/>
            <person name="Floriano B."/>
        </authorList>
    </citation>
    <scope>NUCLEOTIDE SEQUENCE [LARGE SCALE GENOMIC DNA]</scope>
    <source>
        <strain evidence="1 2">TFA</strain>
    </source>
</reference>
<proteinExistence type="predicted"/>
<keyword evidence="2" id="KW-1185">Reference proteome</keyword>
<dbReference type="PANTHER" id="PTHR17985:SF8">
    <property type="entry name" value="TRANSPORT AND GOLGI ORGANIZATION PROTEIN 2 HOMOLOG"/>
    <property type="match status" value="1"/>
</dbReference>
<dbReference type="Pfam" id="PF05742">
    <property type="entry name" value="TANGO2"/>
    <property type="match status" value="1"/>
</dbReference>
<evidence type="ECO:0000313" key="1">
    <source>
        <dbReference type="EMBL" id="AMG74082.1"/>
    </source>
</evidence>
<sequence length="236" mass="24956">MAGMCVVALARHVHPDWPLILVGNRDEFHARAAAPLAEWGDGSGIIAGRDLQAGGTWLGVHPASGRVVVVTNVRGAPPDPGRESRGELVADLLRGDGRFADPQCADLDRFNAFNLLTVDRGGARLLTNRPEPRVERLTTGIHALANEPTDSPCARATRLRAALASATAAAADPETLLDMLVADDAPALFLHGEAYGTRCSTLVAIAADGRAHMVERRYEAGGRPIGTTALDFRTGF</sequence>
<gene>
    <name evidence="1" type="ORF">SGRAN_1702</name>
</gene>
<dbReference type="EMBL" id="CP012199">
    <property type="protein sequence ID" value="AMG74082.1"/>
    <property type="molecule type" value="Genomic_DNA"/>
</dbReference>
<dbReference type="KEGG" id="sgi:SGRAN_1702"/>
<dbReference type="Proteomes" id="UP000058599">
    <property type="component" value="Chromosome"/>
</dbReference>
<protein>
    <recommendedName>
        <fullName evidence="3">NRDE family protein</fullName>
    </recommendedName>
</protein>
<name>A0AA86GJR1_9SPHN</name>
<dbReference type="InterPro" id="IPR008551">
    <property type="entry name" value="TANGO2"/>
</dbReference>
<accession>A0AA86GJR1</accession>
<evidence type="ECO:0008006" key="3">
    <source>
        <dbReference type="Google" id="ProtNLM"/>
    </source>
</evidence>
<dbReference type="AlphaFoldDB" id="A0AA86GJR1"/>